<evidence type="ECO:0000256" key="5">
    <source>
        <dbReference type="SAM" id="SignalP"/>
    </source>
</evidence>
<dbReference type="AlphaFoldDB" id="A0A2T7UC65"/>
<dbReference type="RefSeq" id="WP_053172987.1">
    <property type="nucleotide sequence ID" value="NZ_LFYT02000016.1"/>
</dbReference>
<protein>
    <submittedName>
        <fullName evidence="7">Sulfur oxidation c-type cytochrome SoxX</fullName>
    </submittedName>
</protein>
<dbReference type="InterPro" id="IPR009056">
    <property type="entry name" value="Cyt_c-like_dom"/>
</dbReference>
<evidence type="ECO:0000256" key="3">
    <source>
        <dbReference type="ARBA" id="ARBA00023004"/>
    </source>
</evidence>
<dbReference type="STRING" id="1293045.H663_11095"/>
<evidence type="ECO:0000256" key="2">
    <source>
        <dbReference type="ARBA" id="ARBA00022723"/>
    </source>
</evidence>
<dbReference type="InterPro" id="IPR030999">
    <property type="entry name" value="Thiosulf_SoxX"/>
</dbReference>
<comment type="caution">
    <text evidence="7">The sequence shown here is derived from an EMBL/GenBank/DDBJ whole genome shotgun (WGS) entry which is preliminary data.</text>
</comment>
<dbReference type="OrthoDB" id="8775952at2"/>
<reference evidence="7" key="1">
    <citation type="submission" date="2017-04" db="EMBL/GenBank/DDBJ databases">
        <title>Unexpected and diverse lifestyles within the genus Limnohabitans.</title>
        <authorList>
            <person name="Kasalicky V."/>
            <person name="Mehrshad M."/>
            <person name="Andrei S.-A."/>
            <person name="Salcher M."/>
            <person name="Kratochvilova H."/>
            <person name="Simek K."/>
            <person name="Ghai R."/>
        </authorList>
    </citation>
    <scope>NUCLEOTIDE SEQUENCE [LARGE SCALE GENOMIC DNA]</scope>
    <source>
        <strain evidence="7">II-D5</strain>
    </source>
</reference>
<evidence type="ECO:0000256" key="4">
    <source>
        <dbReference type="PROSITE-ProRule" id="PRU00433"/>
    </source>
</evidence>
<keyword evidence="5" id="KW-0732">Signal</keyword>
<evidence type="ECO:0000313" key="8">
    <source>
        <dbReference type="Proteomes" id="UP000037507"/>
    </source>
</evidence>
<dbReference type="Gene3D" id="1.10.760.10">
    <property type="entry name" value="Cytochrome c-like domain"/>
    <property type="match status" value="1"/>
</dbReference>
<dbReference type="GO" id="GO:0020037">
    <property type="term" value="F:heme binding"/>
    <property type="evidence" value="ECO:0007669"/>
    <property type="project" value="InterPro"/>
</dbReference>
<dbReference type="PROSITE" id="PS51007">
    <property type="entry name" value="CYTC"/>
    <property type="match status" value="1"/>
</dbReference>
<keyword evidence="8" id="KW-1185">Reference proteome</keyword>
<keyword evidence="2 4" id="KW-0479">Metal-binding</keyword>
<dbReference type="GO" id="GO:0009055">
    <property type="term" value="F:electron transfer activity"/>
    <property type="evidence" value="ECO:0007669"/>
    <property type="project" value="InterPro"/>
</dbReference>
<dbReference type="NCBIfam" id="TIGR04485">
    <property type="entry name" value="thiosulf_SoxX"/>
    <property type="match status" value="1"/>
</dbReference>
<feature type="signal peptide" evidence="5">
    <location>
        <begin position="1"/>
        <end position="21"/>
    </location>
</feature>
<accession>A0A2T7UC65</accession>
<name>A0A2T7UC65_9BURK</name>
<dbReference type="Pfam" id="PF00034">
    <property type="entry name" value="Cytochrom_C"/>
    <property type="match status" value="1"/>
</dbReference>
<dbReference type="EMBL" id="LFYT02000016">
    <property type="protein sequence ID" value="PVE42287.1"/>
    <property type="molecule type" value="Genomic_DNA"/>
</dbReference>
<keyword evidence="3 4" id="KW-0408">Iron</keyword>
<keyword evidence="1 4" id="KW-0349">Heme</keyword>
<feature type="chain" id="PRO_5015748831" evidence="5">
    <location>
        <begin position="22"/>
        <end position="138"/>
    </location>
</feature>
<dbReference type="InterPro" id="IPR036909">
    <property type="entry name" value="Cyt_c-like_dom_sf"/>
</dbReference>
<gene>
    <name evidence="7" type="ORF">H663_013010</name>
</gene>
<organism evidence="7 8">
    <name type="scientific">Limnohabitans planktonicus II-D5</name>
    <dbReference type="NCBI Taxonomy" id="1293045"/>
    <lineage>
        <taxon>Bacteria</taxon>
        <taxon>Pseudomonadati</taxon>
        <taxon>Pseudomonadota</taxon>
        <taxon>Betaproteobacteria</taxon>
        <taxon>Burkholderiales</taxon>
        <taxon>Comamonadaceae</taxon>
        <taxon>Limnohabitans</taxon>
    </lineage>
</organism>
<sequence length="138" mass="14814">MTVLGLARVWALVFSAGWGWAAAQTPDVLQSGSPERGKALLLQRQDSGCVLCHQVQGLPAGGALGPSLVGLPERSTKDQARERIADARRFNPQTIMPAYFSTEGLYKVATPYKGQTILTAQGLEDILSYLFLPSKATP</sequence>
<evidence type="ECO:0000313" key="7">
    <source>
        <dbReference type="EMBL" id="PVE42287.1"/>
    </source>
</evidence>
<dbReference type="Proteomes" id="UP000037507">
    <property type="component" value="Unassembled WGS sequence"/>
</dbReference>
<feature type="domain" description="Cytochrome c" evidence="6">
    <location>
        <begin position="32"/>
        <end position="134"/>
    </location>
</feature>
<proteinExistence type="predicted"/>
<evidence type="ECO:0000259" key="6">
    <source>
        <dbReference type="PROSITE" id="PS51007"/>
    </source>
</evidence>
<dbReference type="SUPFAM" id="SSF46626">
    <property type="entry name" value="Cytochrome c"/>
    <property type="match status" value="1"/>
</dbReference>
<dbReference type="GO" id="GO:0046872">
    <property type="term" value="F:metal ion binding"/>
    <property type="evidence" value="ECO:0007669"/>
    <property type="project" value="UniProtKB-KW"/>
</dbReference>
<evidence type="ECO:0000256" key="1">
    <source>
        <dbReference type="ARBA" id="ARBA00022617"/>
    </source>
</evidence>